<feature type="domain" description="Sushi" evidence="6">
    <location>
        <begin position="73"/>
        <end position="133"/>
    </location>
</feature>
<accession>A0ABP0FZB0</accession>
<evidence type="ECO:0000313" key="7">
    <source>
        <dbReference type="EMBL" id="CAK8684936.1"/>
    </source>
</evidence>
<evidence type="ECO:0000256" key="4">
    <source>
        <dbReference type="PROSITE-ProRule" id="PRU00302"/>
    </source>
</evidence>
<evidence type="ECO:0000256" key="2">
    <source>
        <dbReference type="ARBA" id="ARBA00022737"/>
    </source>
</evidence>
<comment type="caution">
    <text evidence="7">The sequence shown here is derived from an EMBL/GenBank/DDBJ whole genome shotgun (WGS) entry which is preliminary data.</text>
</comment>
<feature type="disulfide bond" evidence="4">
    <location>
        <begin position="104"/>
        <end position="131"/>
    </location>
</feature>
<dbReference type="Pfam" id="PF00084">
    <property type="entry name" value="Sushi"/>
    <property type="match status" value="1"/>
</dbReference>
<dbReference type="InterPro" id="IPR035976">
    <property type="entry name" value="Sushi/SCR/CCP_sf"/>
</dbReference>
<dbReference type="EMBL" id="CAWYQH010000098">
    <property type="protein sequence ID" value="CAK8684936.1"/>
    <property type="molecule type" value="Genomic_DNA"/>
</dbReference>
<evidence type="ECO:0000256" key="1">
    <source>
        <dbReference type="ARBA" id="ARBA00022729"/>
    </source>
</evidence>
<evidence type="ECO:0000256" key="3">
    <source>
        <dbReference type="ARBA" id="ARBA00023157"/>
    </source>
</evidence>
<evidence type="ECO:0000256" key="5">
    <source>
        <dbReference type="SAM" id="SignalP"/>
    </source>
</evidence>
<keyword evidence="3 4" id="KW-1015">Disulfide bond</keyword>
<sequence>MKQFMLFTLFLLLCNLEKAESQAKRGFCPRQPEKLAEGRTCGTLCSRARPCVKPNVKCRCDGDCGQICLNPLGVCPTLRPIPNGRITYSRRGRKKWRTTGRYRCDDGYAILGAALRVCESDRRWSGEAPVCTDISLALFWNRAGHFFDDIHKLLGLFYAYAYDDPRTPQIAIDDGGGDMYDNGNMVRFYVDGVVPANPLPYNTQHRGLSYHVMVGGTRHPFLMLAWITNRNRARHTYTIDVRSGTGADGNGTIVTYNGKLTEGRSTLEYHTFQIVVTADPTICEVYFNVYNQAVWGSIPGDRFNVKTFSKVTDPVANSVILSGRPRNVLMGYMLLSRPLGIVITQLEIQRTLFSFMQRLRGETRDVEDLFQSIAVNQALTAISQSNPHFQTSYTDWYSYIYDGGTNSIEDGGRNMFDGGNKITIHYNGNPDITEATYGQFYKSINYEFQSVPWDPFISLLWVSNDNNQRLNITFQVTGKSGNDGSVRIFSGNLPFGNFRTTYHVFEISGGTHPTICEVYFSVHNTAEWKSVPAQFRFSRFTTNTHRLDNSVQLLGKPRNIMLGYTLLSRFPTAVVDDREIRVVLNKIIAAITTVDI</sequence>
<name>A0ABP0FZB0_CLALP</name>
<dbReference type="Proteomes" id="UP001642483">
    <property type="component" value="Unassembled WGS sequence"/>
</dbReference>
<dbReference type="InterPro" id="IPR000436">
    <property type="entry name" value="Sushi_SCR_CCP_dom"/>
</dbReference>
<keyword evidence="2" id="KW-0677">Repeat</keyword>
<dbReference type="InterPro" id="IPR051277">
    <property type="entry name" value="SEZ6_CSMD_C4BPB_Regulators"/>
</dbReference>
<evidence type="ECO:0000313" key="8">
    <source>
        <dbReference type="Proteomes" id="UP001642483"/>
    </source>
</evidence>
<dbReference type="SMART" id="SM00032">
    <property type="entry name" value="CCP"/>
    <property type="match status" value="1"/>
</dbReference>
<feature type="disulfide bond" evidence="4">
    <location>
        <begin position="75"/>
        <end position="118"/>
    </location>
</feature>
<keyword evidence="8" id="KW-1185">Reference proteome</keyword>
<proteinExistence type="predicted"/>
<evidence type="ECO:0000259" key="6">
    <source>
        <dbReference type="PROSITE" id="PS50923"/>
    </source>
</evidence>
<dbReference type="SUPFAM" id="SSF57535">
    <property type="entry name" value="Complement control module/SCR domain"/>
    <property type="match status" value="1"/>
</dbReference>
<reference evidence="7 8" key="1">
    <citation type="submission" date="2024-02" db="EMBL/GenBank/DDBJ databases">
        <authorList>
            <person name="Daric V."/>
            <person name="Darras S."/>
        </authorList>
    </citation>
    <scope>NUCLEOTIDE SEQUENCE [LARGE SCALE GENOMIC DNA]</scope>
</reference>
<gene>
    <name evidence="7" type="ORF">CVLEPA_LOCUS16106</name>
</gene>
<dbReference type="CDD" id="cd00033">
    <property type="entry name" value="CCP"/>
    <property type="match status" value="1"/>
</dbReference>
<keyword evidence="4" id="KW-0768">Sushi</keyword>
<dbReference type="PROSITE" id="PS50923">
    <property type="entry name" value="SUSHI"/>
    <property type="match status" value="1"/>
</dbReference>
<feature type="chain" id="PRO_5045942487" description="Sushi domain-containing protein" evidence="5">
    <location>
        <begin position="22"/>
        <end position="596"/>
    </location>
</feature>
<organism evidence="7 8">
    <name type="scientific">Clavelina lepadiformis</name>
    <name type="common">Light-bulb sea squirt</name>
    <name type="synonym">Ascidia lepadiformis</name>
    <dbReference type="NCBI Taxonomy" id="159417"/>
    <lineage>
        <taxon>Eukaryota</taxon>
        <taxon>Metazoa</taxon>
        <taxon>Chordata</taxon>
        <taxon>Tunicata</taxon>
        <taxon>Ascidiacea</taxon>
        <taxon>Aplousobranchia</taxon>
        <taxon>Clavelinidae</taxon>
        <taxon>Clavelina</taxon>
    </lineage>
</organism>
<keyword evidence="1 5" id="KW-0732">Signal</keyword>
<dbReference type="Gene3D" id="2.10.70.10">
    <property type="entry name" value="Complement Module, domain 1"/>
    <property type="match status" value="1"/>
</dbReference>
<protein>
    <recommendedName>
        <fullName evidence="6">Sushi domain-containing protein</fullName>
    </recommendedName>
</protein>
<feature type="signal peptide" evidence="5">
    <location>
        <begin position="1"/>
        <end position="21"/>
    </location>
</feature>
<dbReference type="PANTHER" id="PTHR45656:SF4">
    <property type="entry name" value="PROTEIN CBR-CLEC-78"/>
    <property type="match status" value="1"/>
</dbReference>
<dbReference type="PANTHER" id="PTHR45656">
    <property type="entry name" value="PROTEIN CBR-CLEC-78"/>
    <property type="match status" value="1"/>
</dbReference>